<evidence type="ECO:0000259" key="1">
    <source>
        <dbReference type="Pfam" id="PF01869"/>
    </source>
</evidence>
<dbReference type="InterPro" id="IPR002731">
    <property type="entry name" value="ATPase_BadF"/>
</dbReference>
<gene>
    <name evidence="2" type="ORF">ATL42_2821</name>
</gene>
<protein>
    <submittedName>
        <fullName evidence="2">N-acetylglucosamine kinase-like BadF-type ATPase</fullName>
    </submittedName>
</protein>
<dbReference type="PANTHER" id="PTHR43190:SF3">
    <property type="entry name" value="N-ACETYL-D-GLUCOSAMINE KINASE"/>
    <property type="match status" value="1"/>
</dbReference>
<accession>A0A2A9E9L8</accession>
<dbReference type="GO" id="GO:0016301">
    <property type="term" value="F:kinase activity"/>
    <property type="evidence" value="ECO:0007669"/>
    <property type="project" value="UniProtKB-KW"/>
</dbReference>
<dbReference type="AlphaFoldDB" id="A0A2A9E9L8"/>
<reference evidence="2 3" key="1">
    <citation type="submission" date="2017-10" db="EMBL/GenBank/DDBJ databases">
        <title>Sequencing the genomes of 1000 actinobacteria strains.</title>
        <authorList>
            <person name="Klenk H.-P."/>
        </authorList>
    </citation>
    <scope>NUCLEOTIDE SEQUENCE [LARGE SCALE GENOMIC DNA]</scope>
    <source>
        <strain evidence="2 3">DSM 18966</strain>
    </source>
</reference>
<evidence type="ECO:0000313" key="3">
    <source>
        <dbReference type="Proteomes" id="UP000225548"/>
    </source>
</evidence>
<keyword evidence="3" id="KW-1185">Reference proteome</keyword>
<dbReference type="Proteomes" id="UP000225548">
    <property type="component" value="Unassembled WGS sequence"/>
</dbReference>
<proteinExistence type="predicted"/>
<dbReference type="SUPFAM" id="SSF53067">
    <property type="entry name" value="Actin-like ATPase domain"/>
    <property type="match status" value="2"/>
</dbReference>
<dbReference type="RefSeq" id="WP_098455852.1">
    <property type="nucleotide sequence ID" value="NZ_PDJG01000001.1"/>
</dbReference>
<feature type="domain" description="ATPase BadF/BadG/BcrA/BcrD type" evidence="1">
    <location>
        <begin position="3"/>
        <end position="300"/>
    </location>
</feature>
<keyword evidence="2" id="KW-0418">Kinase</keyword>
<dbReference type="Pfam" id="PF01869">
    <property type="entry name" value="BcrAD_BadFG"/>
    <property type="match status" value="1"/>
</dbReference>
<dbReference type="OrthoDB" id="8701357at2"/>
<evidence type="ECO:0000313" key="2">
    <source>
        <dbReference type="EMBL" id="PFG34890.1"/>
    </source>
</evidence>
<dbReference type="EMBL" id="PDJG01000001">
    <property type="protein sequence ID" value="PFG34890.1"/>
    <property type="molecule type" value="Genomic_DNA"/>
</dbReference>
<name>A0A2A9E9L8_9MICO</name>
<sequence length="328" mass="34262">MYLGVDGGGTKTAFCLLGDDGLVVAESQHDSMYYFAEGIELVERVLRTGIDTVCKAAGVAPDSVDYAFVGIPCYGEVSIDLPELDAICERVFGAGRHTCGNDMVCGWAGSLGGADGINVVSGTGSIAYGERDGTAWRAGGWGELFGDEGSGYWVATQGLNAFSRMSDGRLPSGPLVPAVREALGLGSDLDAVDIVLNRWHGDRAKIAAMSRAVARASEAGDPVATQILRDAGRELSVLVDVVADALGFDDSDVVPVSYSGGMFAAPYVLASFTEHVTASSRTVDLREPLLPPHVGAAVYAARLAGHQLDPDQLQHLHSQTSTKEGLPS</sequence>
<organism evidence="2 3">
    <name type="scientific">Sanguibacter antarcticus</name>
    <dbReference type="NCBI Taxonomy" id="372484"/>
    <lineage>
        <taxon>Bacteria</taxon>
        <taxon>Bacillati</taxon>
        <taxon>Actinomycetota</taxon>
        <taxon>Actinomycetes</taxon>
        <taxon>Micrococcales</taxon>
        <taxon>Sanguibacteraceae</taxon>
        <taxon>Sanguibacter</taxon>
    </lineage>
</organism>
<dbReference type="InterPro" id="IPR052519">
    <property type="entry name" value="Euk-type_GlcNAc_Kinase"/>
</dbReference>
<dbReference type="CDD" id="cd24007">
    <property type="entry name" value="ASKHA_NBD_eukNAGK-like"/>
    <property type="match status" value="1"/>
</dbReference>
<dbReference type="Gene3D" id="3.30.420.40">
    <property type="match status" value="2"/>
</dbReference>
<keyword evidence="2" id="KW-0808">Transferase</keyword>
<comment type="caution">
    <text evidence="2">The sequence shown here is derived from an EMBL/GenBank/DDBJ whole genome shotgun (WGS) entry which is preliminary data.</text>
</comment>
<dbReference type="InterPro" id="IPR043129">
    <property type="entry name" value="ATPase_NBD"/>
</dbReference>
<dbReference type="PANTHER" id="PTHR43190">
    <property type="entry name" value="N-ACETYL-D-GLUCOSAMINE KINASE"/>
    <property type="match status" value="1"/>
</dbReference>